<dbReference type="CDD" id="cd07516">
    <property type="entry name" value="HAD_Pase"/>
    <property type="match status" value="1"/>
</dbReference>
<dbReference type="Gene3D" id="3.30.1240.10">
    <property type="match status" value="1"/>
</dbReference>
<dbReference type="Pfam" id="PF08282">
    <property type="entry name" value="Hydrolase_3"/>
    <property type="match status" value="1"/>
</dbReference>
<name>A0ABS4EE20_9FIRM</name>
<gene>
    <name evidence="1" type="ORF">J2Z43_002634</name>
</gene>
<dbReference type="SFLD" id="SFLDS00003">
    <property type="entry name" value="Haloacid_Dehalogenase"/>
    <property type="match status" value="1"/>
</dbReference>
<dbReference type="InterPro" id="IPR006379">
    <property type="entry name" value="HAD-SF_hydro_IIB"/>
</dbReference>
<accession>A0ABS4EE20</accession>
<dbReference type="PANTHER" id="PTHR10000">
    <property type="entry name" value="PHOSPHOSERINE PHOSPHATASE"/>
    <property type="match status" value="1"/>
</dbReference>
<dbReference type="SFLD" id="SFLDG01144">
    <property type="entry name" value="C2.B.4:_PGP_Like"/>
    <property type="match status" value="1"/>
</dbReference>
<dbReference type="InterPro" id="IPR036412">
    <property type="entry name" value="HAD-like_sf"/>
</dbReference>
<sequence>MQYKLIVTDMDGTLLNRDQEMTSKNREAIDFAIENGVRVALASGRMYDSAKQHIEYLNMDIPIIACNGSLIKSSNGTLIYSNKIDTGLCLKAVEVLEKYNVYYQCQHEDLLFCKDTDNKDSIYYKINEFMKTQTKVVIEDDLKDSIINNDILKFTIIEENNTSILPVIKEELETIEGLKITSSWENNIEIMSEGVDKGQAIKMLCEHLNIDKSEIMAFGDNYNDIEMLEYAGLGVAMGNSNDDIKEIADYVTDTNEESGFANAIFKFMDTDEVGDLATNIK</sequence>
<dbReference type="Proteomes" id="UP000767291">
    <property type="component" value="Unassembled WGS sequence"/>
</dbReference>
<dbReference type="NCBIfam" id="TIGR01484">
    <property type="entry name" value="HAD-SF-IIB"/>
    <property type="match status" value="1"/>
</dbReference>
<dbReference type="PROSITE" id="PS01229">
    <property type="entry name" value="COF_2"/>
    <property type="match status" value="1"/>
</dbReference>
<reference evidence="1 2" key="1">
    <citation type="submission" date="2021-03" db="EMBL/GenBank/DDBJ databases">
        <title>Genomic Encyclopedia of Type Strains, Phase IV (KMG-IV): sequencing the most valuable type-strain genomes for metagenomic binning, comparative biology and taxonomic classification.</title>
        <authorList>
            <person name="Goeker M."/>
        </authorList>
    </citation>
    <scope>NUCLEOTIDE SEQUENCE [LARGE SCALE GENOMIC DNA]</scope>
    <source>
        <strain evidence="1 2">DSM 1289</strain>
    </source>
</reference>
<proteinExistence type="predicted"/>
<dbReference type="SFLD" id="SFLDG01140">
    <property type="entry name" value="C2.B:_Phosphomannomutase_and_P"/>
    <property type="match status" value="1"/>
</dbReference>
<dbReference type="Gene3D" id="3.40.50.1000">
    <property type="entry name" value="HAD superfamily/HAD-like"/>
    <property type="match status" value="1"/>
</dbReference>
<comment type="caution">
    <text evidence="1">The sequence shown here is derived from an EMBL/GenBank/DDBJ whole genome shotgun (WGS) entry which is preliminary data.</text>
</comment>
<dbReference type="RefSeq" id="WP_209457525.1">
    <property type="nucleotide sequence ID" value="NZ_BAAACS010000017.1"/>
</dbReference>
<dbReference type="PROSITE" id="PS01228">
    <property type="entry name" value="COF_1"/>
    <property type="match status" value="1"/>
</dbReference>
<dbReference type="InterPro" id="IPR023214">
    <property type="entry name" value="HAD_sf"/>
</dbReference>
<dbReference type="InterPro" id="IPR000150">
    <property type="entry name" value="Cof"/>
</dbReference>
<protein>
    <submittedName>
        <fullName evidence="1">Cof subfamily protein (Haloacid dehalogenase superfamily)</fullName>
    </submittedName>
</protein>
<dbReference type="NCBIfam" id="TIGR00099">
    <property type="entry name" value="Cof-subfamily"/>
    <property type="match status" value="1"/>
</dbReference>
<dbReference type="PANTHER" id="PTHR10000:SF8">
    <property type="entry name" value="HAD SUPERFAMILY HYDROLASE-LIKE, TYPE 3"/>
    <property type="match status" value="1"/>
</dbReference>
<dbReference type="SUPFAM" id="SSF56784">
    <property type="entry name" value="HAD-like"/>
    <property type="match status" value="1"/>
</dbReference>
<organism evidence="1 2">
    <name type="scientific">Metaclostridioides mangenotii</name>
    <dbReference type="NCBI Taxonomy" id="1540"/>
    <lineage>
        <taxon>Bacteria</taxon>
        <taxon>Bacillati</taxon>
        <taxon>Bacillota</taxon>
        <taxon>Clostridia</taxon>
        <taxon>Peptostreptococcales</taxon>
        <taxon>Peptostreptococcaceae</taxon>
        <taxon>Metaclostridioides</taxon>
    </lineage>
</organism>
<evidence type="ECO:0000313" key="1">
    <source>
        <dbReference type="EMBL" id="MBP1856186.1"/>
    </source>
</evidence>
<evidence type="ECO:0000313" key="2">
    <source>
        <dbReference type="Proteomes" id="UP000767291"/>
    </source>
</evidence>
<keyword evidence="2" id="KW-1185">Reference proteome</keyword>
<dbReference type="EMBL" id="JAGGJX010000007">
    <property type="protein sequence ID" value="MBP1856186.1"/>
    <property type="molecule type" value="Genomic_DNA"/>
</dbReference>